<sequence>MRAFLVKLNFGLQDLSYIELGKCGSVQGGVHHDQGGVQKRRTTEVCMEWFDADEFEYQLTCIPMHVHKLEDGVKLGSPCSRQHCLVKIFSIGEVQGSAGAFVMQPNEKFNFSKVEVRINREVFLSYCNKKSVRRLKHGDIIEFFLRDIPYFKVMFLSTDECLGRVPQTSVLLSCPWPILQNIFQFLNPFETMESIVPVCRQFFQLMRSGAIWTHLKFEAVFDKTYVPYGHVDSFAAFMGNEEFLVKLETLEVTRLTSYRLLRNEKIIFPNVREVTLWCSSQNDFSVDLKRVFPRLKLHSIFWKRSLKRRASVWSGGITKLLDFFGSGVLQSLHFEALPEKFSEDDWLLAQRRGTFTDLKSLTLLGGDFQKMPDIGMMSDVFPKLKSIWFQDVQVSPRNVIDHILEMPSVEKLWFRNVRSEFGPEPIPLYFFDRRPKKWLENIKLISADLWEVYIPYSRMINLECVALFFRGNPMTGLTDTGIDESIPRSLENMFKELRKCSKLKGLILRVPNNCFRCSVFQGLSQKLEFAAVSGAKLDEVKSVLECLSMNQTHLEEVWIRVFSSSAYKLKDDIMDVLMTFKSLKNVVFVYTPRLSHEMDWEQDDYEIDSECFMNWEIDLRRFADEGCHWKQVTFLFDGPSDKESFTFNIQLRKTEDFSSYAVNKFFSDRFKYAPDEKRRYKFKAVDLILTLFPKLIE</sequence>
<dbReference type="SUPFAM" id="SSF81383">
    <property type="entry name" value="F-box domain"/>
    <property type="match status" value="1"/>
</dbReference>
<keyword evidence="3" id="KW-1185">Reference proteome</keyword>
<feature type="domain" description="F-box" evidence="1">
    <location>
        <begin position="168"/>
        <end position="215"/>
    </location>
</feature>
<evidence type="ECO:0000259" key="1">
    <source>
        <dbReference type="PROSITE" id="PS50181"/>
    </source>
</evidence>
<name>A0A7R9G9V2_9CRUS</name>
<evidence type="ECO:0000313" key="2">
    <source>
        <dbReference type="EMBL" id="CAD7274525.1"/>
    </source>
</evidence>
<dbReference type="Proteomes" id="UP000678499">
    <property type="component" value="Unassembled WGS sequence"/>
</dbReference>
<reference evidence="2" key="1">
    <citation type="submission" date="2020-11" db="EMBL/GenBank/DDBJ databases">
        <authorList>
            <person name="Tran Van P."/>
        </authorList>
    </citation>
    <scope>NUCLEOTIDE SEQUENCE</scope>
</reference>
<dbReference type="EMBL" id="CAJPEX010000262">
    <property type="protein sequence ID" value="CAG0914677.1"/>
    <property type="molecule type" value="Genomic_DNA"/>
</dbReference>
<dbReference type="InterPro" id="IPR001810">
    <property type="entry name" value="F-box_dom"/>
</dbReference>
<evidence type="ECO:0000313" key="3">
    <source>
        <dbReference type="Proteomes" id="UP000678499"/>
    </source>
</evidence>
<dbReference type="InterPro" id="IPR036047">
    <property type="entry name" value="F-box-like_dom_sf"/>
</dbReference>
<dbReference type="AlphaFoldDB" id="A0A7R9G9V2"/>
<accession>A0A7R9G9V2</accession>
<protein>
    <recommendedName>
        <fullName evidence="1">F-box domain-containing protein</fullName>
    </recommendedName>
</protein>
<gene>
    <name evidence="2" type="ORF">NMOB1V02_LOCUS2356</name>
</gene>
<dbReference type="EMBL" id="OA882299">
    <property type="protein sequence ID" value="CAD7274525.1"/>
    <property type="molecule type" value="Genomic_DNA"/>
</dbReference>
<proteinExistence type="predicted"/>
<organism evidence="2">
    <name type="scientific">Notodromas monacha</name>
    <dbReference type="NCBI Taxonomy" id="399045"/>
    <lineage>
        <taxon>Eukaryota</taxon>
        <taxon>Metazoa</taxon>
        <taxon>Ecdysozoa</taxon>
        <taxon>Arthropoda</taxon>
        <taxon>Crustacea</taxon>
        <taxon>Oligostraca</taxon>
        <taxon>Ostracoda</taxon>
        <taxon>Podocopa</taxon>
        <taxon>Podocopida</taxon>
        <taxon>Cypridocopina</taxon>
        <taxon>Cypridoidea</taxon>
        <taxon>Cyprididae</taxon>
        <taxon>Notodromas</taxon>
    </lineage>
</organism>
<dbReference type="PROSITE" id="PS50181">
    <property type="entry name" value="FBOX"/>
    <property type="match status" value="1"/>
</dbReference>